<dbReference type="RefSeq" id="XP_001265340.1">
    <property type="nucleotide sequence ID" value="XM_001265339.1"/>
</dbReference>
<reference evidence="3" key="1">
    <citation type="journal article" date="2008" name="PLoS Genet.">
        <title>Genomic islands in the pathogenic filamentous fungus Aspergillus fumigatus.</title>
        <authorList>
            <person name="Fedorova N.D."/>
            <person name="Khaldi N."/>
            <person name="Joardar V.S."/>
            <person name="Maiti R."/>
            <person name="Amedeo P."/>
            <person name="Anderson M.J."/>
            <person name="Crabtree J."/>
            <person name="Silva J.C."/>
            <person name="Badger J.H."/>
            <person name="Albarraq A."/>
            <person name="Angiuoli S."/>
            <person name="Bussey H."/>
            <person name="Bowyer P."/>
            <person name="Cotty P.J."/>
            <person name="Dyer P.S."/>
            <person name="Egan A."/>
            <person name="Galens K."/>
            <person name="Fraser-Liggett C.M."/>
            <person name="Haas B.J."/>
            <person name="Inman J.M."/>
            <person name="Kent R."/>
            <person name="Lemieux S."/>
            <person name="Malavazi I."/>
            <person name="Orvis J."/>
            <person name="Roemer T."/>
            <person name="Ronning C.M."/>
            <person name="Sundaram J.P."/>
            <person name="Sutton G."/>
            <person name="Turner G."/>
            <person name="Venter J.C."/>
            <person name="White O.R."/>
            <person name="Whitty B.R."/>
            <person name="Youngman P."/>
            <person name="Wolfe K.H."/>
            <person name="Goldman G.H."/>
            <person name="Wortman J.R."/>
            <person name="Jiang B."/>
            <person name="Denning D.W."/>
            <person name="Nierman W.C."/>
        </authorList>
    </citation>
    <scope>NUCLEOTIDE SEQUENCE [LARGE SCALE GENOMIC DNA]</scope>
    <source>
        <strain evidence="3">ATCC 1020 / DSM 3700 / CBS 544.65 / FGSC A1164 / JCM 1740 / NRRL 181 / WB 181</strain>
    </source>
</reference>
<dbReference type="VEuPathDB" id="FungiDB:NFIA_021520"/>
<dbReference type="eggNOG" id="ENOG502SPJT">
    <property type="taxonomic scope" value="Eukaryota"/>
</dbReference>
<dbReference type="HOGENOM" id="CLU_1722859_0_0_1"/>
<keyword evidence="3" id="KW-1185">Reference proteome</keyword>
<accession>A1D4V0</accession>
<name>A1D4V0_NEOFI</name>
<protein>
    <submittedName>
        <fullName evidence="2">Uncharacterized protein</fullName>
    </submittedName>
</protein>
<proteinExistence type="predicted"/>
<dbReference type="AlphaFoldDB" id="A1D4V0"/>
<gene>
    <name evidence="2" type="ORF">NFIA_021520</name>
</gene>
<dbReference type="EMBL" id="DS027688">
    <property type="protein sequence ID" value="EAW23443.1"/>
    <property type="molecule type" value="Genomic_DNA"/>
</dbReference>
<evidence type="ECO:0000313" key="2">
    <source>
        <dbReference type="EMBL" id="EAW23443.1"/>
    </source>
</evidence>
<dbReference type="KEGG" id="nfi:NFIA_021520"/>
<dbReference type="GeneID" id="4591006"/>
<dbReference type="OrthoDB" id="4424523at2759"/>
<evidence type="ECO:0000313" key="3">
    <source>
        <dbReference type="Proteomes" id="UP000006702"/>
    </source>
</evidence>
<sequence length="152" mass="17125">MSFQLYDGAITVKTDTSPLTYNEAHLLTAGVVRNQAGRLLAERLRLSAADRDLTHRAVAAATTEEMKAAWTSAQAVQRRWNTTQNAAAEALSDDDIRNIRYAMRVPWQEHVLRWRSRSRCMSSTSHRHSLRASHSANFQARQNGDHIAIPQS</sequence>
<dbReference type="Proteomes" id="UP000006702">
    <property type="component" value="Unassembled WGS sequence"/>
</dbReference>
<organism evidence="2 3">
    <name type="scientific">Neosartorya fischeri (strain ATCC 1020 / DSM 3700 / CBS 544.65 / FGSC A1164 / JCM 1740 / NRRL 181 / WB 181)</name>
    <name type="common">Aspergillus fischerianus</name>
    <dbReference type="NCBI Taxonomy" id="331117"/>
    <lineage>
        <taxon>Eukaryota</taxon>
        <taxon>Fungi</taxon>
        <taxon>Dikarya</taxon>
        <taxon>Ascomycota</taxon>
        <taxon>Pezizomycotina</taxon>
        <taxon>Eurotiomycetes</taxon>
        <taxon>Eurotiomycetidae</taxon>
        <taxon>Eurotiales</taxon>
        <taxon>Aspergillaceae</taxon>
        <taxon>Aspergillus</taxon>
        <taxon>Aspergillus subgen. Fumigati</taxon>
    </lineage>
</organism>
<feature type="region of interest" description="Disordered" evidence="1">
    <location>
        <begin position="125"/>
        <end position="152"/>
    </location>
</feature>
<evidence type="ECO:0000256" key="1">
    <source>
        <dbReference type="SAM" id="MobiDB-lite"/>
    </source>
</evidence>